<evidence type="ECO:0000313" key="7">
    <source>
        <dbReference type="Proteomes" id="UP000030762"/>
    </source>
</evidence>
<dbReference type="InterPro" id="IPR001611">
    <property type="entry name" value="Leu-rich_rpt"/>
</dbReference>
<evidence type="ECO:0000256" key="3">
    <source>
        <dbReference type="SAM" id="Phobius"/>
    </source>
</evidence>
<dbReference type="PANTHER" id="PTHR46652:SF7">
    <property type="entry name" value="LEUCINE-RICH REPEAT AND IQ DOMAIN-CONTAINING PROTEIN 1"/>
    <property type="match status" value="1"/>
</dbReference>
<keyword evidence="6" id="KW-0808">Transferase</keyword>
<dbReference type="VEuPathDB" id="FungiDB:SDRG_05242"/>
<keyword evidence="3" id="KW-1133">Transmembrane helix</keyword>
<keyword evidence="3" id="KW-0472">Membrane</keyword>
<feature type="signal peptide" evidence="4">
    <location>
        <begin position="1"/>
        <end position="24"/>
    </location>
</feature>
<keyword evidence="4" id="KW-0732">Signal</keyword>
<dbReference type="RefSeq" id="XP_008609174.1">
    <property type="nucleotide sequence ID" value="XM_008610952.1"/>
</dbReference>
<reference evidence="6 7" key="1">
    <citation type="submission" date="2012-04" db="EMBL/GenBank/DDBJ databases">
        <title>The Genome Sequence of Saprolegnia declina VS20.</title>
        <authorList>
            <consortium name="The Broad Institute Genome Sequencing Platform"/>
            <person name="Russ C."/>
            <person name="Nusbaum C."/>
            <person name="Tyler B."/>
            <person name="van West P."/>
            <person name="Dieguez-Uribeondo J."/>
            <person name="de Bruijn I."/>
            <person name="Tripathy S."/>
            <person name="Jiang R."/>
            <person name="Young S.K."/>
            <person name="Zeng Q."/>
            <person name="Gargeya S."/>
            <person name="Fitzgerald M."/>
            <person name="Haas B."/>
            <person name="Abouelleil A."/>
            <person name="Alvarado L."/>
            <person name="Arachchi H.M."/>
            <person name="Berlin A."/>
            <person name="Chapman S.B."/>
            <person name="Goldberg J."/>
            <person name="Griggs A."/>
            <person name="Gujja S."/>
            <person name="Hansen M."/>
            <person name="Howarth C."/>
            <person name="Imamovic A."/>
            <person name="Larimer J."/>
            <person name="McCowen C."/>
            <person name="Montmayeur A."/>
            <person name="Murphy C."/>
            <person name="Neiman D."/>
            <person name="Pearson M."/>
            <person name="Priest M."/>
            <person name="Roberts A."/>
            <person name="Saif S."/>
            <person name="Shea T."/>
            <person name="Sisk P."/>
            <person name="Sykes S."/>
            <person name="Wortman J."/>
            <person name="Nusbaum C."/>
            <person name="Birren B."/>
        </authorList>
    </citation>
    <scope>NUCLEOTIDE SEQUENCE [LARGE SCALE GENOMIC DNA]</scope>
    <source>
        <strain evidence="6 7">VS20</strain>
    </source>
</reference>
<dbReference type="InterPro" id="IPR032675">
    <property type="entry name" value="LRR_dom_sf"/>
</dbReference>
<sequence length="566" mass="61069">MADCEFGSMQRALLLLLSSHVAVAATSLQLCGTTPCVVYPNNSMTLLADNSTSFRRLGLETVQALPPSAARLDLSDNAISVIYRRQNSSMLQSLNVSHNRLVSLDALTSLSTLTTLDVSHNGITAFPSDTQLGQLSALTSLNLANNAITTLRLVSLPPQLAFLDLSDNPISTFEVSEAVYAALAMLPRESLRNISTTASCFATWRLLHDTTRVCVLDASSPGTAFLSTSYGILIVVLSALAIVAIAVLLLKRRYLCRRRCQQPELAFRDTRLSSNYSRVEENHPVEYRISLSVQVDVTSFSHQLTALKAHRYPIKDLKKLKLLTAPTLTTTTYAARIGNDRVDCTVLTPCASSPVMQKHLRGLVHAIRTLATLSHDNLVGFVGFAASPSLLDLALFTEPMTYGSLSTVFKDPSLNKYLHWTSSNALMVPKTTMARSVAAAVAYLHEKSIVHNAISTDTVFVSSTWHIKLGGLDQSANVVGADDAAQSKATDVYLLGRFFQALDLSNAGEPSDGMPDYMQSITAACLRPNPLARPTADAVVAWLSTTGHATEIASDIAVEVEAETAP</sequence>
<dbReference type="PROSITE" id="PS50011">
    <property type="entry name" value="PROTEIN_KINASE_DOM"/>
    <property type="match status" value="1"/>
</dbReference>
<dbReference type="InterPro" id="IPR003591">
    <property type="entry name" value="Leu-rich_rpt_typical-subtyp"/>
</dbReference>
<dbReference type="InterPro" id="IPR011009">
    <property type="entry name" value="Kinase-like_dom_sf"/>
</dbReference>
<keyword evidence="1" id="KW-0433">Leucine-rich repeat</keyword>
<keyword evidence="6" id="KW-0418">Kinase</keyword>
<dbReference type="AlphaFoldDB" id="T0QI37"/>
<dbReference type="GO" id="GO:0005524">
    <property type="term" value="F:ATP binding"/>
    <property type="evidence" value="ECO:0007669"/>
    <property type="project" value="InterPro"/>
</dbReference>
<proteinExistence type="predicted"/>
<dbReference type="InParanoid" id="T0QI37"/>
<dbReference type="Pfam" id="PF07714">
    <property type="entry name" value="PK_Tyr_Ser-Thr"/>
    <property type="match status" value="1"/>
</dbReference>
<dbReference type="OrthoDB" id="71280at2759"/>
<evidence type="ECO:0000256" key="1">
    <source>
        <dbReference type="ARBA" id="ARBA00022614"/>
    </source>
</evidence>
<feature type="domain" description="Protein kinase" evidence="5">
    <location>
        <begin position="289"/>
        <end position="566"/>
    </location>
</feature>
<dbReference type="GeneID" id="19945969"/>
<organism evidence="6 7">
    <name type="scientific">Saprolegnia diclina (strain VS20)</name>
    <dbReference type="NCBI Taxonomy" id="1156394"/>
    <lineage>
        <taxon>Eukaryota</taxon>
        <taxon>Sar</taxon>
        <taxon>Stramenopiles</taxon>
        <taxon>Oomycota</taxon>
        <taxon>Saprolegniomycetes</taxon>
        <taxon>Saprolegniales</taxon>
        <taxon>Saprolegniaceae</taxon>
        <taxon>Saprolegnia</taxon>
    </lineage>
</organism>
<evidence type="ECO:0000256" key="4">
    <source>
        <dbReference type="SAM" id="SignalP"/>
    </source>
</evidence>
<dbReference type="SMART" id="SM00369">
    <property type="entry name" value="LRR_TYP"/>
    <property type="match status" value="2"/>
</dbReference>
<name>T0QI37_SAPDV</name>
<dbReference type="SUPFAM" id="SSF52075">
    <property type="entry name" value="Outer arm dynein light chain 1"/>
    <property type="match status" value="1"/>
</dbReference>
<dbReference type="PROSITE" id="PS51450">
    <property type="entry name" value="LRR"/>
    <property type="match status" value="2"/>
</dbReference>
<protein>
    <submittedName>
        <fullName evidence="6">Serine/threonine protein kinase</fullName>
    </submittedName>
</protein>
<keyword evidence="3" id="KW-0812">Transmembrane</keyword>
<evidence type="ECO:0000313" key="6">
    <source>
        <dbReference type="EMBL" id="EQC37654.1"/>
    </source>
</evidence>
<dbReference type="GO" id="GO:0004674">
    <property type="term" value="F:protein serine/threonine kinase activity"/>
    <property type="evidence" value="ECO:0007669"/>
    <property type="project" value="UniProtKB-KW"/>
</dbReference>
<feature type="transmembrane region" description="Helical" evidence="3">
    <location>
        <begin position="230"/>
        <end position="250"/>
    </location>
</feature>
<dbReference type="Pfam" id="PF13855">
    <property type="entry name" value="LRR_8"/>
    <property type="match status" value="1"/>
</dbReference>
<feature type="chain" id="PRO_5004583289" evidence="4">
    <location>
        <begin position="25"/>
        <end position="566"/>
    </location>
</feature>
<dbReference type="InterPro" id="IPR000719">
    <property type="entry name" value="Prot_kinase_dom"/>
</dbReference>
<dbReference type="SUPFAM" id="SSF56112">
    <property type="entry name" value="Protein kinase-like (PK-like)"/>
    <property type="match status" value="1"/>
</dbReference>
<evidence type="ECO:0000259" key="5">
    <source>
        <dbReference type="PROSITE" id="PS50011"/>
    </source>
</evidence>
<dbReference type="InterPro" id="IPR020635">
    <property type="entry name" value="Tyr_kinase_cat_dom"/>
</dbReference>
<dbReference type="PANTHER" id="PTHR46652">
    <property type="entry name" value="LEUCINE-RICH REPEAT AND IQ DOMAIN-CONTAINING PROTEIN 1-RELATED"/>
    <property type="match status" value="1"/>
</dbReference>
<keyword evidence="6" id="KW-0723">Serine/threonine-protein kinase</keyword>
<dbReference type="Gene3D" id="1.10.510.10">
    <property type="entry name" value="Transferase(Phosphotransferase) domain 1"/>
    <property type="match status" value="1"/>
</dbReference>
<dbReference type="InterPro" id="IPR001245">
    <property type="entry name" value="Ser-Thr/Tyr_kinase_cat_dom"/>
</dbReference>
<keyword evidence="2" id="KW-0677">Repeat</keyword>
<dbReference type="Proteomes" id="UP000030762">
    <property type="component" value="Unassembled WGS sequence"/>
</dbReference>
<dbReference type="Gene3D" id="3.80.10.10">
    <property type="entry name" value="Ribonuclease Inhibitor"/>
    <property type="match status" value="1"/>
</dbReference>
<accession>T0QI37</accession>
<dbReference type="STRING" id="1156394.T0QI37"/>
<keyword evidence="7" id="KW-1185">Reference proteome</keyword>
<dbReference type="EMBL" id="JH767144">
    <property type="protein sequence ID" value="EQC37654.1"/>
    <property type="molecule type" value="Genomic_DNA"/>
</dbReference>
<dbReference type="GO" id="GO:0004713">
    <property type="term" value="F:protein tyrosine kinase activity"/>
    <property type="evidence" value="ECO:0007669"/>
    <property type="project" value="InterPro"/>
</dbReference>
<gene>
    <name evidence="6" type="ORF">SDRG_05242</name>
</gene>
<dbReference type="InterPro" id="IPR050836">
    <property type="entry name" value="SDS22/Internalin_LRR"/>
</dbReference>
<evidence type="ECO:0000256" key="2">
    <source>
        <dbReference type="ARBA" id="ARBA00022737"/>
    </source>
</evidence>
<dbReference type="SMART" id="SM00219">
    <property type="entry name" value="TyrKc"/>
    <property type="match status" value="1"/>
</dbReference>